<feature type="signal peptide" evidence="1">
    <location>
        <begin position="1"/>
        <end position="27"/>
    </location>
</feature>
<evidence type="ECO:0000313" key="3">
    <source>
        <dbReference type="Proteomes" id="UP000190064"/>
    </source>
</evidence>
<proteinExistence type="predicted"/>
<dbReference type="STRING" id="966.BTA35_0207060"/>
<evidence type="ECO:0000256" key="1">
    <source>
        <dbReference type="SAM" id="SignalP"/>
    </source>
</evidence>
<evidence type="ECO:0008006" key="4">
    <source>
        <dbReference type="Google" id="ProtNLM"/>
    </source>
</evidence>
<reference evidence="2" key="1">
    <citation type="submission" date="2017-02" db="EMBL/GenBank/DDBJ databases">
        <title>Draft Genome Sequence of the Salt Water Bacterium Oceanospirillum linum ATCC 11336.</title>
        <authorList>
            <person name="Trachtenberg A.M."/>
            <person name="Carney J.G."/>
            <person name="Linnane J.D."/>
            <person name="Rheaume B.A."/>
            <person name="Pitts N.L."/>
            <person name="Mykles D.L."/>
            <person name="Maclea K.S."/>
        </authorList>
    </citation>
    <scope>NUCLEOTIDE SEQUENCE [LARGE SCALE GENOMIC DNA]</scope>
    <source>
        <strain evidence="2">ATCC 11336</strain>
    </source>
</reference>
<keyword evidence="1" id="KW-0732">Signal</keyword>
<dbReference type="Proteomes" id="UP000190064">
    <property type="component" value="Unassembled WGS sequence"/>
</dbReference>
<protein>
    <recommendedName>
        <fullName evidence="4">ABC transporter substrate-binding protein</fullName>
    </recommendedName>
</protein>
<dbReference type="EMBL" id="MTSD02000002">
    <property type="protein sequence ID" value="OOV87759.1"/>
    <property type="molecule type" value="Genomic_DNA"/>
</dbReference>
<comment type="caution">
    <text evidence="2">The sequence shown here is derived from an EMBL/GenBank/DDBJ whole genome shotgun (WGS) entry which is preliminary data.</text>
</comment>
<dbReference type="PANTHER" id="PTHR35271:SF1">
    <property type="entry name" value="ABC TRANSPORTER, SUBSTRATE-BINDING LIPOPROTEIN"/>
    <property type="match status" value="1"/>
</dbReference>
<sequence>MLGFNVFSRALLAVVFMMSGLVSSVWADQTSVIKPVKQVYMVLWRGVTEAERGFMDSMMNRPEPVEFVIRNAGKSRQQVALIRQDILQRKPDLVYSFGTTVTSILAGAESATHSDDEYIRSIPLVFNIVADPKGAGLVSDYQAPGRNVTGTSHLVPMATQVAAMQELDGIEKVAVIFNAKEKNSLLQVEALQSACDAAGIDLVRFPLPNADEAKADDYFAAFARFITSEGADITYLPSDSFLISNAKTLVNVSHGAGVPVYSATEGPIRKAGAYMGLVSRYYNVGQFAAYKAHQLLFEGRQVSEVPVETLKRFSFIVNMDSAKALDRYPPVTIMQTAEVVKD</sequence>
<keyword evidence="3" id="KW-1185">Reference proteome</keyword>
<feature type="chain" id="PRO_5010574368" description="ABC transporter substrate-binding protein" evidence="1">
    <location>
        <begin position="28"/>
        <end position="342"/>
    </location>
</feature>
<dbReference type="InterPro" id="IPR007487">
    <property type="entry name" value="ABC_transpt-TYRBP-like"/>
</dbReference>
<dbReference type="Gene3D" id="3.40.50.2300">
    <property type="match status" value="2"/>
</dbReference>
<evidence type="ECO:0000313" key="2">
    <source>
        <dbReference type="EMBL" id="OOV87759.1"/>
    </source>
</evidence>
<accession>A0A1T1HD25</accession>
<dbReference type="InterPro" id="IPR028082">
    <property type="entry name" value="Peripla_BP_I"/>
</dbReference>
<dbReference type="AlphaFoldDB" id="A0A1T1HD25"/>
<organism evidence="2 3">
    <name type="scientific">Oceanospirillum linum</name>
    <dbReference type="NCBI Taxonomy" id="966"/>
    <lineage>
        <taxon>Bacteria</taxon>
        <taxon>Pseudomonadati</taxon>
        <taxon>Pseudomonadota</taxon>
        <taxon>Gammaproteobacteria</taxon>
        <taxon>Oceanospirillales</taxon>
        <taxon>Oceanospirillaceae</taxon>
        <taxon>Oceanospirillum</taxon>
    </lineage>
</organism>
<dbReference type="Pfam" id="PF04392">
    <property type="entry name" value="ABC_sub_bind"/>
    <property type="match status" value="1"/>
</dbReference>
<dbReference type="CDD" id="cd06325">
    <property type="entry name" value="PBP1_ABC_unchar_transporter"/>
    <property type="match status" value="1"/>
</dbReference>
<dbReference type="PANTHER" id="PTHR35271">
    <property type="entry name" value="ABC TRANSPORTER, SUBSTRATE-BINDING LIPOPROTEIN-RELATED"/>
    <property type="match status" value="1"/>
</dbReference>
<dbReference type="SUPFAM" id="SSF53822">
    <property type="entry name" value="Periplasmic binding protein-like I"/>
    <property type="match status" value="1"/>
</dbReference>
<gene>
    <name evidence="2" type="ORF">BTA35_0207060</name>
</gene>
<name>A0A1T1HD25_OCELI</name>